<evidence type="ECO:0000313" key="2">
    <source>
        <dbReference type="Proteomes" id="UP000568664"/>
    </source>
</evidence>
<accession>A0A7Y0LAB4</accession>
<proteinExistence type="predicted"/>
<dbReference type="Gene3D" id="1.20.120.20">
    <property type="entry name" value="Apolipoprotein"/>
    <property type="match status" value="1"/>
</dbReference>
<evidence type="ECO:0000313" key="1">
    <source>
        <dbReference type="EMBL" id="NMP30761.1"/>
    </source>
</evidence>
<sequence length="186" mass="20800">MGKQAANGHDTTPELSNQLGQLRDILFGEDKKEFEAHFKDIEQKNSIQIEQLNAFINQELTNLKTDMDKQFDLLTNQLNDFDHLHNEREDQLQGFAESTAQQLASFEKSVAQSSKTLQEKLASDADKLNEHLEQQFSSLTDKIDQIAASLEHNKADRSLLAEVLVQAAEKISSQGADSAAEQNSKA</sequence>
<dbReference type="EMBL" id="JABBXH010000001">
    <property type="protein sequence ID" value="NMP30761.1"/>
    <property type="molecule type" value="Genomic_DNA"/>
</dbReference>
<reference evidence="1 2" key="1">
    <citation type="submission" date="2020-04" db="EMBL/GenBank/DDBJ databases">
        <title>Thalassotalea sp. M1531, isolated from the surface of marine red alga.</title>
        <authorList>
            <person name="Pang L."/>
            <person name="Lu D.-C."/>
        </authorList>
    </citation>
    <scope>NUCLEOTIDE SEQUENCE [LARGE SCALE GENOMIC DNA]</scope>
    <source>
        <strain evidence="1 2">M1531</strain>
    </source>
</reference>
<protein>
    <submittedName>
        <fullName evidence="1">Uncharacterized protein</fullName>
    </submittedName>
</protein>
<name>A0A7Y0LAB4_9GAMM</name>
<dbReference type="AlphaFoldDB" id="A0A7Y0LAB4"/>
<organism evidence="1 2">
    <name type="scientific">Thalassotalea algicola</name>
    <dbReference type="NCBI Taxonomy" id="2716224"/>
    <lineage>
        <taxon>Bacteria</taxon>
        <taxon>Pseudomonadati</taxon>
        <taxon>Pseudomonadota</taxon>
        <taxon>Gammaproteobacteria</taxon>
        <taxon>Alteromonadales</taxon>
        <taxon>Colwelliaceae</taxon>
        <taxon>Thalassotalea</taxon>
    </lineage>
</organism>
<dbReference type="RefSeq" id="WP_169074039.1">
    <property type="nucleotide sequence ID" value="NZ_JABBXH010000001.1"/>
</dbReference>
<gene>
    <name evidence="1" type="ORF">HII17_04225</name>
</gene>
<keyword evidence="2" id="KW-1185">Reference proteome</keyword>
<dbReference type="Proteomes" id="UP000568664">
    <property type="component" value="Unassembled WGS sequence"/>
</dbReference>
<dbReference type="SUPFAM" id="SSF58113">
    <property type="entry name" value="Apolipoprotein A-I"/>
    <property type="match status" value="1"/>
</dbReference>
<comment type="caution">
    <text evidence="1">The sequence shown here is derived from an EMBL/GenBank/DDBJ whole genome shotgun (WGS) entry which is preliminary data.</text>
</comment>